<dbReference type="InterPro" id="IPR036603">
    <property type="entry name" value="RBP11-like"/>
</dbReference>
<dbReference type="GO" id="GO:0003677">
    <property type="term" value="F:DNA binding"/>
    <property type="evidence" value="ECO:0007669"/>
    <property type="project" value="InterPro"/>
</dbReference>
<evidence type="ECO:0000256" key="2">
    <source>
        <dbReference type="ARBA" id="ARBA00022478"/>
    </source>
</evidence>
<dbReference type="Pfam" id="PF13656">
    <property type="entry name" value="RNA_pol_L_2"/>
    <property type="match status" value="1"/>
</dbReference>
<dbReference type="OrthoDB" id="10248581at2759"/>
<evidence type="ECO:0000313" key="8">
    <source>
        <dbReference type="EMBL" id="KAJ2682455.1"/>
    </source>
</evidence>
<evidence type="ECO:0000256" key="3">
    <source>
        <dbReference type="ARBA" id="ARBA00023163"/>
    </source>
</evidence>
<dbReference type="EMBL" id="JANBTX010000414">
    <property type="protein sequence ID" value="KAJ2682455.1"/>
    <property type="molecule type" value="Genomic_DNA"/>
</dbReference>
<dbReference type="GO" id="GO:0046983">
    <property type="term" value="F:protein dimerization activity"/>
    <property type="evidence" value="ECO:0007669"/>
    <property type="project" value="InterPro"/>
</dbReference>
<evidence type="ECO:0000256" key="1">
    <source>
        <dbReference type="ARBA" id="ARBA00004123"/>
    </source>
</evidence>
<keyword evidence="9" id="KW-1185">Reference proteome</keyword>
<feature type="region of interest" description="Disordered" evidence="6">
    <location>
        <begin position="140"/>
        <end position="163"/>
    </location>
</feature>
<proteinExistence type="inferred from homology"/>
<evidence type="ECO:0000313" key="9">
    <source>
        <dbReference type="Proteomes" id="UP001151516"/>
    </source>
</evidence>
<comment type="subcellular location">
    <subcellularLocation>
        <location evidence="1">Nucleus</location>
    </subcellularLocation>
</comment>
<comment type="similarity">
    <text evidence="5">Belongs to the archaeal Rpo11/eukaryotic RPB11/RPC19 RNA polymerase subunit family.</text>
</comment>
<dbReference type="HAMAP" id="MF_00261">
    <property type="entry name" value="RNApol_arch_Rpo11"/>
    <property type="match status" value="1"/>
</dbReference>
<dbReference type="PANTHER" id="PTHR13946:SF16">
    <property type="entry name" value="DNA-DIRECTED RNA POLYMERASE II SUBUNIT RPB11"/>
    <property type="match status" value="1"/>
</dbReference>
<feature type="domain" description="DNA-directed RNA polymerase RBP11-like dimerisation" evidence="7">
    <location>
        <begin position="30"/>
        <end position="102"/>
    </location>
</feature>
<dbReference type="InterPro" id="IPR008193">
    <property type="entry name" value="RNA_pol_Rpb11_13-16kDa_CS"/>
</dbReference>
<dbReference type="GO" id="GO:0005665">
    <property type="term" value="C:RNA polymerase II, core complex"/>
    <property type="evidence" value="ECO:0007669"/>
    <property type="project" value="InterPro"/>
</dbReference>
<evidence type="ECO:0000256" key="4">
    <source>
        <dbReference type="ARBA" id="ARBA00023242"/>
    </source>
</evidence>
<feature type="compositionally biased region" description="Basic and acidic residues" evidence="6">
    <location>
        <begin position="154"/>
        <end position="163"/>
    </location>
</feature>
<accession>A0A9W8L077</accession>
<dbReference type="InterPro" id="IPR037685">
    <property type="entry name" value="RBP11"/>
</dbReference>
<keyword evidence="3" id="KW-0804">Transcription</keyword>
<dbReference type="SUPFAM" id="SSF55257">
    <property type="entry name" value="RBP11-like subunits of RNA polymerase"/>
    <property type="match status" value="1"/>
</dbReference>
<keyword evidence="4" id="KW-0539">Nucleus</keyword>
<dbReference type="Gene3D" id="3.30.1360.10">
    <property type="entry name" value="RNA polymerase, RBP11-like subunit"/>
    <property type="match status" value="1"/>
</dbReference>
<organism evidence="8 9">
    <name type="scientific">Coemansia spiralis</name>
    <dbReference type="NCBI Taxonomy" id="417178"/>
    <lineage>
        <taxon>Eukaryota</taxon>
        <taxon>Fungi</taxon>
        <taxon>Fungi incertae sedis</taxon>
        <taxon>Zoopagomycota</taxon>
        <taxon>Kickxellomycotina</taxon>
        <taxon>Kickxellomycetes</taxon>
        <taxon>Kickxellales</taxon>
        <taxon>Kickxellaceae</taxon>
        <taxon>Coemansia</taxon>
    </lineage>
</organism>
<protein>
    <submittedName>
        <fullName evidence="8">DNA-directed RNA polymerase II core subunit</fullName>
    </submittedName>
</protein>
<name>A0A9W8L077_9FUNG</name>
<dbReference type="GO" id="GO:0006366">
    <property type="term" value="P:transcription by RNA polymerase II"/>
    <property type="evidence" value="ECO:0007669"/>
    <property type="project" value="InterPro"/>
</dbReference>
<comment type="caution">
    <text evidence="8">The sequence shown here is derived from an EMBL/GenBank/DDBJ whole genome shotgun (WGS) entry which is preliminary data.</text>
</comment>
<evidence type="ECO:0000256" key="6">
    <source>
        <dbReference type="SAM" id="MobiDB-lite"/>
    </source>
</evidence>
<sequence length="163" mass="18236">MNAPERYEMFTLPEGVRKISILKDPKMANCLQFNIQREDHTIANILRYQLLKNPLVLFAAYRSPHPLEYYVELKVQTTAKTTPIDVVREAIQALMVEYGNIRSAFDAEIYRLDAPTGEDTRRTARAGTGYGGFGSMDAQSNDFGSSGDMGGRGGRADDVDMDF</sequence>
<dbReference type="PROSITE" id="PS01154">
    <property type="entry name" value="RNA_POL_L_13KD"/>
    <property type="match status" value="1"/>
</dbReference>
<gene>
    <name evidence="8" type="primary">RPB11</name>
    <name evidence="8" type="ORF">IWW39_005993</name>
</gene>
<keyword evidence="2 8" id="KW-0240">DNA-directed RNA polymerase</keyword>
<dbReference type="InterPro" id="IPR022905">
    <property type="entry name" value="Rpo11-like"/>
</dbReference>
<dbReference type="AlphaFoldDB" id="A0A9W8L077"/>
<dbReference type="InterPro" id="IPR009025">
    <property type="entry name" value="RBP11-like_dimer"/>
</dbReference>
<evidence type="ECO:0000256" key="5">
    <source>
        <dbReference type="ARBA" id="ARBA00025751"/>
    </source>
</evidence>
<dbReference type="Proteomes" id="UP001151516">
    <property type="component" value="Unassembled WGS sequence"/>
</dbReference>
<dbReference type="PANTHER" id="PTHR13946">
    <property type="entry name" value="DNA-DIRECTED RNA POLYMERASE I,II,III"/>
    <property type="match status" value="1"/>
</dbReference>
<dbReference type="CDD" id="cd06926">
    <property type="entry name" value="RNAP_II_RPB11"/>
    <property type="match status" value="1"/>
</dbReference>
<evidence type="ECO:0000259" key="7">
    <source>
        <dbReference type="Pfam" id="PF13656"/>
    </source>
</evidence>
<reference evidence="8" key="1">
    <citation type="submission" date="2022-07" db="EMBL/GenBank/DDBJ databases">
        <title>Phylogenomic reconstructions and comparative analyses of Kickxellomycotina fungi.</title>
        <authorList>
            <person name="Reynolds N.K."/>
            <person name="Stajich J.E."/>
            <person name="Barry K."/>
            <person name="Grigoriev I.V."/>
            <person name="Crous P."/>
            <person name="Smith M.E."/>
        </authorList>
    </citation>
    <scope>NUCLEOTIDE SEQUENCE</scope>
    <source>
        <strain evidence="8">CBS 109367</strain>
    </source>
</reference>
<dbReference type="GO" id="GO:0003899">
    <property type="term" value="F:DNA-directed RNA polymerase activity"/>
    <property type="evidence" value="ECO:0007669"/>
    <property type="project" value="InterPro"/>
</dbReference>